<evidence type="ECO:0000313" key="6">
    <source>
        <dbReference type="EMBL" id="KOM52365.1"/>
    </source>
</evidence>
<gene>
    <name evidence="6" type="ORF">LR48_Vigan09g102400</name>
</gene>
<dbReference type="Gramene" id="KOM52365">
    <property type="protein sequence ID" value="KOM52365"/>
    <property type="gene ID" value="LR48_Vigan09g102400"/>
</dbReference>
<evidence type="ECO:0000259" key="5">
    <source>
        <dbReference type="SMART" id="SM00108"/>
    </source>
</evidence>
<evidence type="ECO:0000313" key="7">
    <source>
        <dbReference type="Proteomes" id="UP000053144"/>
    </source>
</evidence>
<reference evidence="7" key="1">
    <citation type="journal article" date="2015" name="Proc. Natl. Acad. Sci. U.S.A.">
        <title>Genome sequencing of adzuki bean (Vigna angularis) provides insight into high starch and low fat accumulation and domestication.</title>
        <authorList>
            <person name="Yang K."/>
            <person name="Tian Z."/>
            <person name="Chen C."/>
            <person name="Luo L."/>
            <person name="Zhao B."/>
            <person name="Wang Z."/>
            <person name="Yu L."/>
            <person name="Li Y."/>
            <person name="Sun Y."/>
            <person name="Li W."/>
            <person name="Chen Y."/>
            <person name="Li Y."/>
            <person name="Zhang Y."/>
            <person name="Ai D."/>
            <person name="Zhao J."/>
            <person name="Shang C."/>
            <person name="Ma Y."/>
            <person name="Wu B."/>
            <person name="Wang M."/>
            <person name="Gao L."/>
            <person name="Sun D."/>
            <person name="Zhang P."/>
            <person name="Guo F."/>
            <person name="Wang W."/>
            <person name="Li Y."/>
            <person name="Wang J."/>
            <person name="Varshney R.K."/>
            <person name="Wang J."/>
            <person name="Ling H.Q."/>
            <person name="Wan P."/>
        </authorList>
    </citation>
    <scope>NUCLEOTIDE SEQUENCE</scope>
    <source>
        <strain evidence="7">cv. Jingnong 6</strain>
    </source>
</reference>
<evidence type="ECO:0000256" key="2">
    <source>
        <dbReference type="ARBA" id="ARBA00023157"/>
    </source>
</evidence>
<keyword evidence="2" id="KW-1015">Disulfide bond</keyword>
<dbReference type="AlphaFoldDB" id="A0A0L9VBC6"/>
<keyword evidence="3" id="KW-0325">Glycoprotein</keyword>
<protein>
    <recommendedName>
        <fullName evidence="5">Bulb-type lectin domain-containing protein</fullName>
    </recommendedName>
</protein>
<dbReference type="Pfam" id="PF01453">
    <property type="entry name" value="B_lectin"/>
    <property type="match status" value="1"/>
</dbReference>
<evidence type="ECO:0000256" key="1">
    <source>
        <dbReference type="ARBA" id="ARBA00022729"/>
    </source>
</evidence>
<accession>A0A0L9VBC6</accession>
<evidence type="ECO:0000256" key="4">
    <source>
        <dbReference type="SAM" id="Phobius"/>
    </source>
</evidence>
<dbReference type="SUPFAM" id="SSF51110">
    <property type="entry name" value="alpha-D-mannose-specific plant lectins"/>
    <property type="match status" value="1"/>
</dbReference>
<dbReference type="Proteomes" id="UP000053144">
    <property type="component" value="Chromosome 9"/>
</dbReference>
<organism evidence="6 7">
    <name type="scientific">Phaseolus angularis</name>
    <name type="common">Azuki bean</name>
    <name type="synonym">Vigna angularis</name>
    <dbReference type="NCBI Taxonomy" id="3914"/>
    <lineage>
        <taxon>Eukaryota</taxon>
        <taxon>Viridiplantae</taxon>
        <taxon>Streptophyta</taxon>
        <taxon>Embryophyta</taxon>
        <taxon>Tracheophyta</taxon>
        <taxon>Spermatophyta</taxon>
        <taxon>Magnoliopsida</taxon>
        <taxon>eudicotyledons</taxon>
        <taxon>Gunneridae</taxon>
        <taxon>Pentapetalae</taxon>
        <taxon>rosids</taxon>
        <taxon>fabids</taxon>
        <taxon>Fabales</taxon>
        <taxon>Fabaceae</taxon>
        <taxon>Papilionoideae</taxon>
        <taxon>50 kb inversion clade</taxon>
        <taxon>NPAAA clade</taxon>
        <taxon>indigoferoid/millettioid clade</taxon>
        <taxon>Phaseoleae</taxon>
        <taxon>Vigna</taxon>
    </lineage>
</organism>
<dbReference type="EMBL" id="CM003379">
    <property type="protein sequence ID" value="KOM52365.1"/>
    <property type="molecule type" value="Genomic_DNA"/>
</dbReference>
<dbReference type="Gene3D" id="2.90.10.10">
    <property type="entry name" value="Bulb-type lectin domain"/>
    <property type="match status" value="1"/>
</dbReference>
<proteinExistence type="predicted"/>
<dbReference type="InterPro" id="IPR001480">
    <property type="entry name" value="Bulb-type_lectin_dom"/>
</dbReference>
<dbReference type="SMART" id="SM00108">
    <property type="entry name" value="B_lectin"/>
    <property type="match status" value="1"/>
</dbReference>
<keyword evidence="4" id="KW-0812">Transmembrane</keyword>
<keyword evidence="4" id="KW-0472">Membrane</keyword>
<name>A0A0L9VBC6_PHAAN</name>
<dbReference type="InterPro" id="IPR036426">
    <property type="entry name" value="Bulb-type_lectin_dom_sf"/>
</dbReference>
<evidence type="ECO:0000256" key="3">
    <source>
        <dbReference type="ARBA" id="ARBA00023180"/>
    </source>
</evidence>
<keyword evidence="1" id="KW-0732">Signal</keyword>
<feature type="transmembrane region" description="Helical" evidence="4">
    <location>
        <begin position="214"/>
        <end position="237"/>
    </location>
</feature>
<dbReference type="PANTHER" id="PTHR32444:SF108">
    <property type="entry name" value="OS02G0527900 PROTEIN"/>
    <property type="match status" value="1"/>
</dbReference>
<sequence>MCGDVQRYSAKPQQHFPTWLLQFLPKPRPSKFYLVIRRTSLPSPNTIWVVNRLHPSPSQAASSLELTPTSQLTHFNTTLWTFVAVATTNLTLKLLDSGNLVLLTFNDVVSWQTFDSPSDTWLSYLYAFHFAAPFSPVAAFGCHRVDAGCDGDDGFKDLEVVRFGFGNVSLVKGKSRSFCERECLGDCECVGLSFEKHSGVPSGGSGRKVFDWKVLSGVVIGSIVVLGVVAVTLLVMVKRRIERKKLEEDKEDGFLDEKLRQPLIH</sequence>
<dbReference type="PANTHER" id="PTHR32444">
    <property type="entry name" value="BULB-TYPE LECTIN DOMAIN-CONTAINING PROTEIN"/>
    <property type="match status" value="1"/>
</dbReference>
<dbReference type="STRING" id="3914.A0A0L9VBC6"/>
<feature type="domain" description="Bulb-type lectin" evidence="5">
    <location>
        <begin position="6"/>
        <end position="117"/>
    </location>
</feature>
<keyword evidence="4" id="KW-1133">Transmembrane helix</keyword>